<dbReference type="Proteomes" id="UP000612893">
    <property type="component" value="Unassembled WGS sequence"/>
</dbReference>
<evidence type="ECO:0000259" key="5">
    <source>
        <dbReference type="PROSITE" id="PS50043"/>
    </source>
</evidence>
<dbReference type="PROSITE" id="PS50043">
    <property type="entry name" value="HTH_LUXR_2"/>
    <property type="match status" value="1"/>
</dbReference>
<evidence type="ECO:0000313" key="7">
    <source>
        <dbReference type="EMBL" id="MBJ7601541.1"/>
    </source>
</evidence>
<dbReference type="EMBL" id="JAEKNR010000249">
    <property type="protein sequence ID" value="MBJ7601541.1"/>
    <property type="molecule type" value="Genomic_DNA"/>
</dbReference>
<accession>A0A934K4I5</accession>
<organism evidence="7 8">
    <name type="scientific">Candidatus Nephthysia bennettiae</name>
    <dbReference type="NCBI Taxonomy" id="3127016"/>
    <lineage>
        <taxon>Bacteria</taxon>
        <taxon>Bacillati</taxon>
        <taxon>Candidatus Dormiibacterota</taxon>
        <taxon>Candidatus Dormibacteria</taxon>
        <taxon>Candidatus Dormibacterales</taxon>
        <taxon>Candidatus Dormibacteraceae</taxon>
        <taxon>Candidatus Nephthysia</taxon>
    </lineage>
</organism>
<dbReference type="CDD" id="cd17535">
    <property type="entry name" value="REC_NarL-like"/>
    <property type="match status" value="1"/>
</dbReference>
<sequence>MEGLTCSVSTVIRLALDELRQRHSSPKKLEAALRAHIWRERVPETDRLPLSRPQAVAAARTRPLTPRRPENRAEPATGTRVLLVVEQPMLRAGLRSVLAEAADLSVSEDVGGAGAALARIQADPPDVALLDLPIPDSELAAAIRTIAAGQPRVKVVVLAAGLERDRILAAVEAGAAGCLLREASPQELLNGIRAVARGESPLSLGAALALLGSRPEKPPLTPRERQILALVARGLANKQIAGRLGISEKTVKTHLGSAFQRLGVSDRTQAALWAERNGLLKEPTASPS</sequence>
<dbReference type="InterPro" id="IPR011006">
    <property type="entry name" value="CheY-like_superfamily"/>
</dbReference>
<keyword evidence="8" id="KW-1185">Reference proteome</keyword>
<evidence type="ECO:0000256" key="3">
    <source>
        <dbReference type="PROSITE-ProRule" id="PRU00169"/>
    </source>
</evidence>
<dbReference type="Pfam" id="PF00196">
    <property type="entry name" value="GerE"/>
    <property type="match status" value="1"/>
</dbReference>
<evidence type="ECO:0000259" key="6">
    <source>
        <dbReference type="PROSITE" id="PS50110"/>
    </source>
</evidence>
<name>A0A934K4I5_9BACT</name>
<evidence type="ECO:0000313" key="8">
    <source>
        <dbReference type="Proteomes" id="UP000612893"/>
    </source>
</evidence>
<dbReference type="InterPro" id="IPR000792">
    <property type="entry name" value="Tscrpt_reg_LuxR_C"/>
</dbReference>
<dbReference type="CDD" id="cd06170">
    <property type="entry name" value="LuxR_C_like"/>
    <property type="match status" value="1"/>
</dbReference>
<dbReference type="SUPFAM" id="SSF46894">
    <property type="entry name" value="C-terminal effector domain of the bipartite response regulators"/>
    <property type="match status" value="1"/>
</dbReference>
<dbReference type="Gene3D" id="3.40.50.2300">
    <property type="match status" value="1"/>
</dbReference>
<dbReference type="PANTHER" id="PTHR43214:SF43">
    <property type="entry name" value="TWO-COMPONENT RESPONSE REGULATOR"/>
    <property type="match status" value="1"/>
</dbReference>
<dbReference type="PANTHER" id="PTHR43214">
    <property type="entry name" value="TWO-COMPONENT RESPONSE REGULATOR"/>
    <property type="match status" value="1"/>
</dbReference>
<dbReference type="SUPFAM" id="SSF52172">
    <property type="entry name" value="CheY-like"/>
    <property type="match status" value="1"/>
</dbReference>
<dbReference type="SMART" id="SM00421">
    <property type="entry name" value="HTH_LUXR"/>
    <property type="match status" value="1"/>
</dbReference>
<comment type="caution">
    <text evidence="7">The sequence shown here is derived from an EMBL/GenBank/DDBJ whole genome shotgun (WGS) entry which is preliminary data.</text>
</comment>
<dbReference type="InterPro" id="IPR039420">
    <property type="entry name" value="WalR-like"/>
</dbReference>
<feature type="region of interest" description="Disordered" evidence="4">
    <location>
        <begin position="52"/>
        <end position="75"/>
    </location>
</feature>
<dbReference type="PRINTS" id="PR00038">
    <property type="entry name" value="HTHLUXR"/>
</dbReference>
<dbReference type="InterPro" id="IPR001789">
    <property type="entry name" value="Sig_transdc_resp-reg_receiver"/>
</dbReference>
<evidence type="ECO:0000256" key="4">
    <source>
        <dbReference type="SAM" id="MobiDB-lite"/>
    </source>
</evidence>
<keyword evidence="1 3" id="KW-0597">Phosphoprotein</keyword>
<dbReference type="PROSITE" id="PS50110">
    <property type="entry name" value="RESPONSE_REGULATORY"/>
    <property type="match status" value="1"/>
</dbReference>
<evidence type="ECO:0000256" key="2">
    <source>
        <dbReference type="ARBA" id="ARBA00023125"/>
    </source>
</evidence>
<feature type="domain" description="Response regulatory" evidence="6">
    <location>
        <begin position="80"/>
        <end position="196"/>
    </location>
</feature>
<dbReference type="InterPro" id="IPR058245">
    <property type="entry name" value="NreC/VraR/RcsB-like_REC"/>
</dbReference>
<feature type="domain" description="HTH luxR-type" evidence="5">
    <location>
        <begin position="213"/>
        <end position="278"/>
    </location>
</feature>
<protein>
    <submittedName>
        <fullName evidence="7">Response regulator transcription factor</fullName>
    </submittedName>
</protein>
<dbReference type="InterPro" id="IPR016032">
    <property type="entry name" value="Sig_transdc_resp-reg_C-effctor"/>
</dbReference>
<dbReference type="PROSITE" id="PS00622">
    <property type="entry name" value="HTH_LUXR_1"/>
    <property type="match status" value="1"/>
</dbReference>
<proteinExistence type="predicted"/>
<gene>
    <name evidence="7" type="ORF">JF922_26125</name>
</gene>
<dbReference type="AlphaFoldDB" id="A0A934K4I5"/>
<feature type="compositionally biased region" description="Low complexity" evidence="4">
    <location>
        <begin position="55"/>
        <end position="64"/>
    </location>
</feature>
<keyword evidence="2" id="KW-0238">DNA-binding</keyword>
<dbReference type="Pfam" id="PF00072">
    <property type="entry name" value="Response_reg"/>
    <property type="match status" value="1"/>
</dbReference>
<evidence type="ECO:0000256" key="1">
    <source>
        <dbReference type="ARBA" id="ARBA00022553"/>
    </source>
</evidence>
<feature type="modified residue" description="4-aspartylphosphate" evidence="3">
    <location>
        <position position="131"/>
    </location>
</feature>
<dbReference type="GO" id="GO:0003677">
    <property type="term" value="F:DNA binding"/>
    <property type="evidence" value="ECO:0007669"/>
    <property type="project" value="UniProtKB-KW"/>
</dbReference>
<reference evidence="7" key="1">
    <citation type="submission" date="2020-10" db="EMBL/GenBank/DDBJ databases">
        <title>Ca. Dormibacterota MAGs.</title>
        <authorList>
            <person name="Montgomery K."/>
        </authorList>
    </citation>
    <scope>NUCLEOTIDE SEQUENCE [LARGE SCALE GENOMIC DNA]</scope>
    <source>
        <strain evidence="7">SC8812_S17_10</strain>
    </source>
</reference>
<dbReference type="SMART" id="SM00448">
    <property type="entry name" value="REC"/>
    <property type="match status" value="1"/>
</dbReference>